<dbReference type="InterPro" id="IPR014318">
    <property type="entry name" value="Phageshock_PspG"/>
</dbReference>
<dbReference type="AlphaFoldDB" id="A0A7X4LPR4"/>
<keyword evidence="1" id="KW-1133">Transmembrane helix</keyword>
<gene>
    <name evidence="2" type="ORF">F9817_22320</name>
</gene>
<keyword evidence="1" id="KW-0472">Membrane</keyword>
<organism evidence="2 3">
    <name type="scientific">Vibrio eleionomae</name>
    <dbReference type="NCBI Taxonomy" id="2653505"/>
    <lineage>
        <taxon>Bacteria</taxon>
        <taxon>Pseudomonadati</taxon>
        <taxon>Pseudomonadota</taxon>
        <taxon>Gammaproteobacteria</taxon>
        <taxon>Vibrionales</taxon>
        <taxon>Vibrionaceae</taxon>
        <taxon>Vibrio</taxon>
    </lineage>
</organism>
<dbReference type="EMBL" id="WEKT01000080">
    <property type="protein sequence ID" value="MZI95925.1"/>
    <property type="molecule type" value="Genomic_DNA"/>
</dbReference>
<dbReference type="RefSeq" id="WP_161158421.1">
    <property type="nucleotide sequence ID" value="NZ_WEKT01000080.1"/>
</dbReference>
<dbReference type="Pfam" id="PF09583">
    <property type="entry name" value="Phageshock_PspG"/>
    <property type="match status" value="1"/>
</dbReference>
<reference evidence="2 3" key="1">
    <citation type="submission" date="2019-10" db="EMBL/GenBank/DDBJ databases">
        <title>Vibrio sp. nov. isolated from a shrimp pond.</title>
        <authorList>
            <person name="Gomez-Gil B."/>
            <person name="Enciso-Ibarra J."/>
            <person name="Enciso-Ibarra K."/>
            <person name="Bolan-Mejia C."/>
        </authorList>
    </citation>
    <scope>NUCLEOTIDE SEQUENCE [LARGE SCALE GENOMIC DNA]</scope>
    <source>
        <strain evidence="2 3">CAIM 722</strain>
    </source>
</reference>
<evidence type="ECO:0000256" key="1">
    <source>
        <dbReference type="SAM" id="Phobius"/>
    </source>
</evidence>
<feature type="transmembrane region" description="Helical" evidence="1">
    <location>
        <begin position="30"/>
        <end position="61"/>
    </location>
</feature>
<evidence type="ECO:0000313" key="3">
    <source>
        <dbReference type="Proteomes" id="UP000462621"/>
    </source>
</evidence>
<accession>A0A7X4LPR4</accession>
<evidence type="ECO:0000313" key="2">
    <source>
        <dbReference type="EMBL" id="MZI95925.1"/>
    </source>
</evidence>
<keyword evidence="1" id="KW-0812">Transmembrane</keyword>
<dbReference type="Proteomes" id="UP000462621">
    <property type="component" value="Unassembled WGS sequence"/>
</dbReference>
<comment type="caution">
    <text evidence="2">The sequence shown here is derived from an EMBL/GenBank/DDBJ whole genome shotgun (WGS) entry which is preliminary data.</text>
</comment>
<proteinExistence type="predicted"/>
<protein>
    <submittedName>
        <fullName evidence="2">Envelope stress response protein PspG</fullName>
    </submittedName>
</protein>
<keyword evidence="3" id="KW-1185">Reference proteome</keyword>
<sequence length="67" mass="7386">MYAVIFLFSFFAALWGIGLSKFNVVIALAVALAVVFLISMLGTVFKILPVLVVVCAGVWLYRRYGRA</sequence>
<name>A0A7X4LPR4_9VIBR</name>